<dbReference type="EMBL" id="CDRZ01000039">
    <property type="protein sequence ID" value="CEO87893.1"/>
    <property type="molecule type" value="Genomic_DNA"/>
</dbReference>
<dbReference type="NCBIfam" id="TIGR03151">
    <property type="entry name" value="enACPred_II"/>
    <property type="match status" value="1"/>
</dbReference>
<dbReference type="GO" id="GO:0018580">
    <property type="term" value="F:nitronate monooxygenase activity"/>
    <property type="evidence" value="ECO:0007669"/>
    <property type="project" value="InterPro"/>
</dbReference>
<evidence type="ECO:0000256" key="1">
    <source>
        <dbReference type="ARBA" id="ARBA00003535"/>
    </source>
</evidence>
<dbReference type="Pfam" id="PF03060">
    <property type="entry name" value="NMO"/>
    <property type="match status" value="2"/>
</dbReference>
<keyword evidence="5" id="KW-0560">Oxidoreductase</keyword>
<dbReference type="InterPro" id="IPR004136">
    <property type="entry name" value="NMO"/>
</dbReference>
<dbReference type="CDD" id="cd04730">
    <property type="entry name" value="NPD_like"/>
    <property type="match status" value="1"/>
</dbReference>
<evidence type="ECO:0000313" key="7">
    <source>
        <dbReference type="Proteomes" id="UP000046155"/>
    </source>
</evidence>
<evidence type="ECO:0000313" key="6">
    <source>
        <dbReference type="EMBL" id="CEO87893.1"/>
    </source>
</evidence>
<dbReference type="InterPro" id="IPR013785">
    <property type="entry name" value="Aldolase_TIM"/>
</dbReference>
<dbReference type="SUPFAM" id="SSF51412">
    <property type="entry name" value="Inosine monophosphate dehydrogenase (IMPDH)"/>
    <property type="match status" value="1"/>
</dbReference>
<proteinExistence type="predicted"/>
<keyword evidence="7" id="KW-1185">Reference proteome</keyword>
<sequence length="334" mass="35492">MAQGSPQERLWYAGAGDRKLITTRVSKLLDIKYPLLQGGMAWLATGRLAAAVSKAGGLGIIAAGSADANWLQNEIDVFRKITDKPFGVNIMLISPHLDEIMDLVIKEKVPVVTTGAGNPGKYIPLLKESGCRVIPVVASVALARRLERQGADALIAEGTEAGGHIGEMTTMCLVPMVVDAVEIPVIAAGGIADGRGAAAAFILGAEGVQMGTRFICAEESPVHADYKERVIQCRDRDTVVCGISTGHPVRVIKNQFSRLYLSKEREGLETAELDRMGAGRYPAAFQGDVENGSLLCGQCAGLVEKVEPAIEIIEDVMETAVRILKGVGSELCLK</sequence>
<protein>
    <recommendedName>
        <fullName evidence="2">Probable nitronate monooxygenase</fullName>
    </recommendedName>
</protein>
<gene>
    <name evidence="6" type="ORF">SSCH_1330013</name>
</gene>
<organism evidence="6 7">
    <name type="scientific">Syntrophaceticus schinkii</name>
    <dbReference type="NCBI Taxonomy" id="499207"/>
    <lineage>
        <taxon>Bacteria</taxon>
        <taxon>Bacillati</taxon>
        <taxon>Bacillota</taxon>
        <taxon>Clostridia</taxon>
        <taxon>Thermoanaerobacterales</taxon>
        <taxon>Thermoanaerobacterales Family III. Incertae Sedis</taxon>
        <taxon>Syntrophaceticus</taxon>
    </lineage>
</organism>
<evidence type="ECO:0000256" key="2">
    <source>
        <dbReference type="ARBA" id="ARBA00013457"/>
    </source>
</evidence>
<comment type="function">
    <text evidence="1">Nitronate monooxygenase that uses molecular oxygen to catalyze the oxidative denitrification of alkyl nitronates. Acts on propionate 3-nitronate (P3N), the presumed physiological substrate. Probably functions in the detoxification of P3N, a metabolic poison produced by plants and fungi as a defense mechanism.</text>
</comment>
<dbReference type="Proteomes" id="UP000046155">
    <property type="component" value="Unassembled WGS sequence"/>
</dbReference>
<evidence type="ECO:0000256" key="4">
    <source>
        <dbReference type="ARBA" id="ARBA00022643"/>
    </source>
</evidence>
<evidence type="ECO:0000256" key="3">
    <source>
        <dbReference type="ARBA" id="ARBA00022630"/>
    </source>
</evidence>
<dbReference type="PANTHER" id="PTHR32332:SF20">
    <property type="entry name" value="2-NITROPROPANE DIOXYGENASE-LIKE PROTEIN"/>
    <property type="match status" value="1"/>
</dbReference>
<dbReference type="PANTHER" id="PTHR32332">
    <property type="entry name" value="2-NITROPROPANE DIOXYGENASE"/>
    <property type="match status" value="1"/>
</dbReference>
<dbReference type="AlphaFoldDB" id="A0A0B7MI37"/>
<dbReference type="Gene3D" id="3.20.20.70">
    <property type="entry name" value="Aldolase class I"/>
    <property type="match status" value="1"/>
</dbReference>
<name>A0A0B7MI37_9FIRM</name>
<accession>A0A0B7MI37</accession>
<keyword evidence="4" id="KW-0288">FMN</keyword>
<evidence type="ECO:0000256" key="5">
    <source>
        <dbReference type="ARBA" id="ARBA00023002"/>
    </source>
</evidence>
<dbReference type="InterPro" id="IPR017569">
    <property type="entry name" value="Enoyl_ACP_red-II_put"/>
</dbReference>
<keyword evidence="3" id="KW-0285">Flavoprotein</keyword>
<reference evidence="7" key="1">
    <citation type="submission" date="2015-01" db="EMBL/GenBank/DDBJ databases">
        <authorList>
            <person name="Manzoor Shahid"/>
            <person name="Zubair Saima"/>
        </authorList>
    </citation>
    <scope>NUCLEOTIDE SEQUENCE [LARGE SCALE GENOMIC DNA]</scope>
    <source>
        <strain evidence="7">Sp3</strain>
    </source>
</reference>